<dbReference type="AlphaFoldDB" id="A0A0F9JHV8"/>
<accession>A0A0F9JHV8</accession>
<sequence length="283" mass="34841">METCQLIPFYIFQKLLSSKFYNIESFGESYEVYFQIPNFYKDFEFLRVNFSPNHNVLFEFLNKYYHRWRAKRVPIREIFFEIKAKIALHVRQYRVLNKELLELLLSWVFLRFCLTFFYFSGRCWYNSIDCENFGNPKEKYTFWELMTDPQESVSRYWYIKLFERIFPQLISWISYTSKPSKFRLNLKNKVTEGIFESITNTVINVGTPLLMTKKEIIIMRKFEFFETKKINSRKVEYPWFTNLLEILGKYGYSDLRYNYSTFQKYHNQPLKYPRYHGIIFRKS</sequence>
<dbReference type="EMBL" id="LAZR01011400">
    <property type="protein sequence ID" value="KKM61901.1"/>
    <property type="molecule type" value="Genomic_DNA"/>
</dbReference>
<name>A0A0F9JHV8_9ZZZZ</name>
<organism evidence="1">
    <name type="scientific">marine sediment metagenome</name>
    <dbReference type="NCBI Taxonomy" id="412755"/>
    <lineage>
        <taxon>unclassified sequences</taxon>
        <taxon>metagenomes</taxon>
        <taxon>ecological metagenomes</taxon>
    </lineage>
</organism>
<proteinExistence type="predicted"/>
<protein>
    <submittedName>
        <fullName evidence="1">Uncharacterized protein</fullName>
    </submittedName>
</protein>
<gene>
    <name evidence="1" type="ORF">LCGC14_1527100</name>
</gene>
<reference evidence="1" key="1">
    <citation type="journal article" date="2015" name="Nature">
        <title>Complex archaea that bridge the gap between prokaryotes and eukaryotes.</title>
        <authorList>
            <person name="Spang A."/>
            <person name="Saw J.H."/>
            <person name="Jorgensen S.L."/>
            <person name="Zaremba-Niedzwiedzka K."/>
            <person name="Martijn J."/>
            <person name="Lind A.E."/>
            <person name="van Eijk R."/>
            <person name="Schleper C."/>
            <person name="Guy L."/>
            <person name="Ettema T.J."/>
        </authorList>
    </citation>
    <scope>NUCLEOTIDE SEQUENCE</scope>
</reference>
<evidence type="ECO:0000313" key="1">
    <source>
        <dbReference type="EMBL" id="KKM61901.1"/>
    </source>
</evidence>
<comment type="caution">
    <text evidence="1">The sequence shown here is derived from an EMBL/GenBank/DDBJ whole genome shotgun (WGS) entry which is preliminary data.</text>
</comment>